<gene>
    <name evidence="1" type="ORF">H4219_001522</name>
</gene>
<sequence>MNTLMLSLVGYSLNRKAPIKQVDIIKYLCECILSSNDFLLKTVDEYISTKKSKKDENTYNPDIIRLEPFAVDSKRRQYWVLGSETCFMYRETDPLSSKSKWELAATDISEYQAISEELRRTRKKENKLIAGSIDKDIIPKIERFIKRREKREKAFRRNLDLLANVEIRETRTRKRKQVNYNMDDQFFDDDDAYVY</sequence>
<dbReference type="AlphaFoldDB" id="A0A9W8DV96"/>
<evidence type="ECO:0000313" key="1">
    <source>
        <dbReference type="EMBL" id="KAJ1920149.1"/>
    </source>
</evidence>
<comment type="caution">
    <text evidence="1">The sequence shown here is derived from an EMBL/GenBank/DDBJ whole genome shotgun (WGS) entry which is preliminary data.</text>
</comment>
<dbReference type="PANTHER" id="PTHR42107:SF1">
    <property type="entry name" value="WHIM1 DOMAIN-CONTAINING PROTEIN"/>
    <property type="match status" value="1"/>
</dbReference>
<proteinExistence type="predicted"/>
<organism evidence="1 2">
    <name type="scientific">Mycoemilia scoparia</name>
    <dbReference type="NCBI Taxonomy" id="417184"/>
    <lineage>
        <taxon>Eukaryota</taxon>
        <taxon>Fungi</taxon>
        <taxon>Fungi incertae sedis</taxon>
        <taxon>Zoopagomycota</taxon>
        <taxon>Kickxellomycotina</taxon>
        <taxon>Kickxellomycetes</taxon>
        <taxon>Kickxellales</taxon>
        <taxon>Kickxellaceae</taxon>
        <taxon>Mycoemilia</taxon>
    </lineage>
</organism>
<dbReference type="EMBL" id="JANBPU010000017">
    <property type="protein sequence ID" value="KAJ1920149.1"/>
    <property type="molecule type" value="Genomic_DNA"/>
</dbReference>
<dbReference type="Proteomes" id="UP001150538">
    <property type="component" value="Unassembled WGS sequence"/>
</dbReference>
<reference evidence="1" key="1">
    <citation type="submission" date="2022-07" db="EMBL/GenBank/DDBJ databases">
        <title>Phylogenomic reconstructions and comparative analyses of Kickxellomycotina fungi.</title>
        <authorList>
            <person name="Reynolds N.K."/>
            <person name="Stajich J.E."/>
            <person name="Barry K."/>
            <person name="Grigoriev I.V."/>
            <person name="Crous P."/>
            <person name="Smith M.E."/>
        </authorList>
    </citation>
    <scope>NUCLEOTIDE SEQUENCE</scope>
    <source>
        <strain evidence="1">NBRC 100468</strain>
    </source>
</reference>
<keyword evidence="2" id="KW-1185">Reference proteome</keyword>
<name>A0A9W8DV96_9FUNG</name>
<accession>A0A9W8DV96</accession>
<protein>
    <submittedName>
        <fullName evidence="1">Uncharacterized protein</fullName>
    </submittedName>
</protein>
<dbReference type="PANTHER" id="PTHR42107">
    <property type="entry name" value="YALI0D24453P"/>
    <property type="match status" value="1"/>
</dbReference>
<dbReference type="OrthoDB" id="205403at2759"/>
<evidence type="ECO:0000313" key="2">
    <source>
        <dbReference type="Proteomes" id="UP001150538"/>
    </source>
</evidence>